<dbReference type="AlphaFoldDB" id="A0A6N8EU60"/>
<evidence type="ECO:0000313" key="2">
    <source>
        <dbReference type="Proteomes" id="UP000442469"/>
    </source>
</evidence>
<dbReference type="Pfam" id="PF07799">
    <property type="entry name" value="DUF1643"/>
    <property type="match status" value="1"/>
</dbReference>
<proteinExistence type="predicted"/>
<dbReference type="RefSeq" id="WP_155619522.1">
    <property type="nucleotide sequence ID" value="NZ_JAQCVN010000038.1"/>
</dbReference>
<comment type="caution">
    <text evidence="1">The sequence shown here is derived from an EMBL/GenBank/DDBJ whole genome shotgun (WGS) entry which is preliminary data.</text>
</comment>
<name>A0A6N8EU60_PAEMA</name>
<reference evidence="1 2" key="1">
    <citation type="submission" date="2019-11" db="EMBL/GenBank/DDBJ databases">
        <title>Draft genome sequences of five Paenibacillus species of dairy origin.</title>
        <authorList>
            <person name="Olajide A.M."/>
            <person name="Chen S."/>
            <person name="Lapointe G."/>
        </authorList>
    </citation>
    <scope>NUCLEOTIDE SEQUENCE [LARGE SCALE GENOMIC DNA]</scope>
    <source>
        <strain evidence="1 2">3CT49</strain>
    </source>
</reference>
<organism evidence="1 2">
    <name type="scientific">Paenibacillus macerans</name>
    <name type="common">Bacillus macerans</name>
    <dbReference type="NCBI Taxonomy" id="44252"/>
    <lineage>
        <taxon>Bacteria</taxon>
        <taxon>Bacillati</taxon>
        <taxon>Bacillota</taxon>
        <taxon>Bacilli</taxon>
        <taxon>Bacillales</taxon>
        <taxon>Paenibacillaceae</taxon>
        <taxon>Paenibacillus</taxon>
    </lineage>
</organism>
<protein>
    <submittedName>
        <fullName evidence="1">DUF1643 domain-containing protein</fullName>
    </submittedName>
</protein>
<dbReference type="EMBL" id="WNZZ01000003">
    <property type="protein sequence ID" value="MUG21798.1"/>
    <property type="molecule type" value="Genomic_DNA"/>
</dbReference>
<dbReference type="Proteomes" id="UP000442469">
    <property type="component" value="Unassembled WGS sequence"/>
</dbReference>
<accession>A0A6N8EU60</accession>
<evidence type="ECO:0000313" key="1">
    <source>
        <dbReference type="EMBL" id="MUG21798.1"/>
    </source>
</evidence>
<gene>
    <name evidence="1" type="ORF">GNQ08_05060</name>
</gene>
<dbReference type="InterPro" id="IPR012441">
    <property type="entry name" value="DUF1643"/>
</dbReference>
<sequence length="210" mass="24245">MKMDAVFDSTRRYRYLLSRIWDDSLPKVLYVMLNPSTADNSEEDRTSSQCLYFAKKFGYGSLEVVNLYALISTDPKQLKFEFDPIGTENDKFILEAAGRAKTIVVAWGEKHFINQRHNKVARLLTSEGHQLHCLGIAKSEHPRHPSRMSHSIESLTLYSTEEYLRKLHTPPKVIAIVPTVTDRKLKSREGYDSNTGSDYHFHKDVMDDEY</sequence>